<organism evidence="1">
    <name type="scientific">Desulfobacca acetoxidans</name>
    <dbReference type="NCBI Taxonomy" id="60893"/>
    <lineage>
        <taxon>Bacteria</taxon>
        <taxon>Pseudomonadati</taxon>
        <taxon>Thermodesulfobacteriota</taxon>
        <taxon>Desulfobaccia</taxon>
        <taxon>Desulfobaccales</taxon>
        <taxon>Desulfobaccaceae</taxon>
        <taxon>Desulfobacca</taxon>
    </lineage>
</organism>
<comment type="caution">
    <text evidence="1">The sequence shown here is derived from an EMBL/GenBank/DDBJ whole genome shotgun (WGS) entry which is preliminary data.</text>
</comment>
<sequence length="267" mass="30461">MAILTISREYGAGGRDIGRLVAERLHYEYVDKEKLFRDLDAAGGRWGRVAREVDEVCPTLWERHDWQYRGYVARLEALILEYAARDRVVLIGRGSNILLKDVPFCLKVRLVAPLEVRIERIMVRDSLDREAAARLIHQVDHERQCYITATYGRTWEDEKLYDLILNTGTLTFAGTADLLIRELQQKDALATPEARAHLQDLALAATLKAKLATDPRLFIPTLEVHWEGDTLVVAGIIHTPKEKLLVEELSRQAAGTRPLRFALHYRG</sequence>
<reference evidence="1" key="1">
    <citation type="journal article" date="2020" name="mSystems">
        <title>Genome- and Community-Level Interaction Insights into Carbon Utilization and Element Cycling Functions of Hydrothermarchaeota in Hydrothermal Sediment.</title>
        <authorList>
            <person name="Zhou Z."/>
            <person name="Liu Y."/>
            <person name="Xu W."/>
            <person name="Pan J."/>
            <person name="Luo Z.H."/>
            <person name="Li M."/>
        </authorList>
    </citation>
    <scope>NUCLEOTIDE SEQUENCE [LARGE SCALE GENOMIC DNA]</scope>
    <source>
        <strain evidence="1">SpSt-548</strain>
    </source>
</reference>
<proteinExistence type="predicted"/>
<dbReference type="Gene3D" id="3.40.50.300">
    <property type="entry name" value="P-loop containing nucleotide triphosphate hydrolases"/>
    <property type="match status" value="1"/>
</dbReference>
<dbReference type="GO" id="GO:0016301">
    <property type="term" value="F:kinase activity"/>
    <property type="evidence" value="ECO:0007669"/>
    <property type="project" value="UniProtKB-KW"/>
</dbReference>
<accession>A0A7V4G6U1</accession>
<dbReference type="SUPFAM" id="SSF52540">
    <property type="entry name" value="P-loop containing nucleoside triphosphate hydrolases"/>
    <property type="match status" value="1"/>
</dbReference>
<keyword evidence="1" id="KW-0808">Transferase</keyword>
<name>A0A7V4G6U1_9BACT</name>
<dbReference type="InterPro" id="IPR027417">
    <property type="entry name" value="P-loop_NTPase"/>
</dbReference>
<gene>
    <name evidence="1" type="ORF">ENT08_02005</name>
</gene>
<dbReference type="Pfam" id="PF13189">
    <property type="entry name" value="Cytidylate_kin2"/>
    <property type="match status" value="1"/>
</dbReference>
<evidence type="ECO:0000313" key="1">
    <source>
        <dbReference type="EMBL" id="HGS04505.1"/>
    </source>
</evidence>
<dbReference type="AlphaFoldDB" id="A0A7V4G6U1"/>
<keyword evidence="1" id="KW-0418">Kinase</keyword>
<protein>
    <submittedName>
        <fullName evidence="1">Cytidylate kinase-like family protein</fullName>
    </submittedName>
</protein>
<dbReference type="EMBL" id="DSXI01000113">
    <property type="protein sequence ID" value="HGS04505.1"/>
    <property type="molecule type" value="Genomic_DNA"/>
</dbReference>